<evidence type="ECO:0008006" key="3">
    <source>
        <dbReference type="Google" id="ProtNLM"/>
    </source>
</evidence>
<dbReference type="OrthoDB" id="317850at2157"/>
<protein>
    <recommendedName>
        <fullName evidence="3">DUF2795 domain-containing protein</fullName>
    </recommendedName>
</protein>
<name>A0A1H3J7F2_9EURY</name>
<dbReference type="Proteomes" id="UP000199170">
    <property type="component" value="Unassembled WGS sequence"/>
</dbReference>
<dbReference type="STRING" id="660517.SAMN04487946_11234"/>
<dbReference type="RefSeq" id="WP_089768721.1">
    <property type="nucleotide sequence ID" value="NZ_FNPB01000012.1"/>
</dbReference>
<evidence type="ECO:0000313" key="2">
    <source>
        <dbReference type="Proteomes" id="UP000199170"/>
    </source>
</evidence>
<sequence length="93" mass="10684">MRLPETRDVFVRELTFPTTIDAVIETLGDEQLKAPNGESETIAEVLEHCEQETFRSADELYNELLTFVGEGFIGRKYYDDRGTQTTEDEEVSF</sequence>
<dbReference type="EMBL" id="FNPB01000012">
    <property type="protein sequence ID" value="SDY35348.1"/>
    <property type="molecule type" value="Genomic_DNA"/>
</dbReference>
<gene>
    <name evidence="1" type="ORF">SAMN04487946_11234</name>
</gene>
<evidence type="ECO:0000313" key="1">
    <source>
        <dbReference type="EMBL" id="SDY35348.1"/>
    </source>
</evidence>
<reference evidence="2" key="1">
    <citation type="submission" date="2016-10" db="EMBL/GenBank/DDBJ databases">
        <authorList>
            <person name="Varghese N."/>
            <person name="Submissions S."/>
        </authorList>
    </citation>
    <scope>NUCLEOTIDE SEQUENCE [LARGE SCALE GENOMIC DNA]</scope>
    <source>
        <strain evidence="2">CGMCC 1.10118</strain>
    </source>
</reference>
<dbReference type="AlphaFoldDB" id="A0A1H3J7F2"/>
<keyword evidence="2" id="KW-1185">Reference proteome</keyword>
<dbReference type="InterPro" id="IPR043899">
    <property type="entry name" value="DUF5789"/>
</dbReference>
<proteinExistence type="predicted"/>
<organism evidence="1 2">
    <name type="scientific">Halobellus clavatus</name>
    <dbReference type="NCBI Taxonomy" id="660517"/>
    <lineage>
        <taxon>Archaea</taxon>
        <taxon>Methanobacteriati</taxon>
        <taxon>Methanobacteriota</taxon>
        <taxon>Stenosarchaea group</taxon>
        <taxon>Halobacteria</taxon>
        <taxon>Halobacteriales</taxon>
        <taxon>Haloferacaceae</taxon>
        <taxon>Halobellus</taxon>
    </lineage>
</organism>
<accession>A0A1H3J7F2</accession>
<dbReference type="Pfam" id="PF19102">
    <property type="entry name" value="DUF5789"/>
    <property type="match status" value="1"/>
</dbReference>